<gene>
    <name evidence="1" type="ORF">L207DRAFT_584446</name>
</gene>
<protein>
    <submittedName>
        <fullName evidence="1">Uncharacterized protein</fullName>
    </submittedName>
</protein>
<proteinExistence type="predicted"/>
<dbReference type="EMBL" id="KZ613947">
    <property type="protein sequence ID" value="PMD39053.1"/>
    <property type="molecule type" value="Genomic_DNA"/>
</dbReference>
<dbReference type="AlphaFoldDB" id="A0A2J6RKJ7"/>
<keyword evidence="2" id="KW-1185">Reference proteome</keyword>
<sequence length="155" mass="17791">MERKIKSPSGTYSDVDINGVARRYIRVSLTAEPPQSRIVQFKFQGDDSSVPLYGVGICIHVSVWTGKIPYSTHFQMMQACGLTYLQFTFIVVSQQHYYAQMVRSLKISSFDNLKDKRGEAAELAGWREFKYRHQRLFTVPPQRSSFAFSLIHSTV</sequence>
<evidence type="ECO:0000313" key="2">
    <source>
        <dbReference type="Proteomes" id="UP000235786"/>
    </source>
</evidence>
<name>A0A2J6RKJ7_HYAVF</name>
<evidence type="ECO:0000313" key="1">
    <source>
        <dbReference type="EMBL" id="PMD39053.1"/>
    </source>
</evidence>
<dbReference type="Proteomes" id="UP000235786">
    <property type="component" value="Unassembled WGS sequence"/>
</dbReference>
<accession>A0A2J6RKJ7</accession>
<reference evidence="1 2" key="1">
    <citation type="submission" date="2016-04" db="EMBL/GenBank/DDBJ databases">
        <title>A degradative enzymes factory behind the ericoid mycorrhizal symbiosis.</title>
        <authorList>
            <consortium name="DOE Joint Genome Institute"/>
            <person name="Martino E."/>
            <person name="Morin E."/>
            <person name="Grelet G."/>
            <person name="Kuo A."/>
            <person name="Kohler A."/>
            <person name="Daghino S."/>
            <person name="Barry K."/>
            <person name="Choi C."/>
            <person name="Cichocki N."/>
            <person name="Clum A."/>
            <person name="Copeland A."/>
            <person name="Hainaut M."/>
            <person name="Haridas S."/>
            <person name="Labutti K."/>
            <person name="Lindquist E."/>
            <person name="Lipzen A."/>
            <person name="Khouja H.-R."/>
            <person name="Murat C."/>
            <person name="Ohm R."/>
            <person name="Olson A."/>
            <person name="Spatafora J."/>
            <person name="Veneault-Fourrey C."/>
            <person name="Henrissat B."/>
            <person name="Grigoriev I."/>
            <person name="Martin F."/>
            <person name="Perotto S."/>
        </authorList>
    </citation>
    <scope>NUCLEOTIDE SEQUENCE [LARGE SCALE GENOMIC DNA]</scope>
    <source>
        <strain evidence="1 2">F</strain>
    </source>
</reference>
<dbReference type="OrthoDB" id="5351126at2759"/>
<organism evidence="1 2">
    <name type="scientific">Hyaloscypha variabilis (strain UAMH 11265 / GT02V1 / F)</name>
    <name type="common">Meliniomyces variabilis</name>
    <dbReference type="NCBI Taxonomy" id="1149755"/>
    <lineage>
        <taxon>Eukaryota</taxon>
        <taxon>Fungi</taxon>
        <taxon>Dikarya</taxon>
        <taxon>Ascomycota</taxon>
        <taxon>Pezizomycotina</taxon>
        <taxon>Leotiomycetes</taxon>
        <taxon>Helotiales</taxon>
        <taxon>Hyaloscyphaceae</taxon>
        <taxon>Hyaloscypha</taxon>
        <taxon>Hyaloscypha variabilis</taxon>
    </lineage>
</organism>